<dbReference type="Proteomes" id="UP000800036">
    <property type="component" value="Unassembled WGS sequence"/>
</dbReference>
<dbReference type="Pfam" id="PF15892">
    <property type="entry name" value="BNR_4"/>
    <property type="match status" value="1"/>
</dbReference>
<dbReference type="Gene3D" id="2.120.10.10">
    <property type="match status" value="1"/>
</dbReference>
<proteinExistence type="predicted"/>
<name>A0A6A5UV72_9PLEO</name>
<keyword evidence="1" id="KW-0732">Signal</keyword>
<reference evidence="2" key="1">
    <citation type="journal article" date="2020" name="Stud. Mycol.">
        <title>101 Dothideomycetes genomes: a test case for predicting lifestyles and emergence of pathogens.</title>
        <authorList>
            <person name="Haridas S."/>
            <person name="Albert R."/>
            <person name="Binder M."/>
            <person name="Bloem J."/>
            <person name="Labutti K."/>
            <person name="Salamov A."/>
            <person name="Andreopoulos B."/>
            <person name="Baker S."/>
            <person name="Barry K."/>
            <person name="Bills G."/>
            <person name="Bluhm B."/>
            <person name="Cannon C."/>
            <person name="Castanera R."/>
            <person name="Culley D."/>
            <person name="Daum C."/>
            <person name="Ezra D."/>
            <person name="Gonzalez J."/>
            <person name="Henrissat B."/>
            <person name="Kuo A."/>
            <person name="Liang C."/>
            <person name="Lipzen A."/>
            <person name="Lutzoni F."/>
            <person name="Magnuson J."/>
            <person name="Mondo S."/>
            <person name="Nolan M."/>
            <person name="Ohm R."/>
            <person name="Pangilinan J."/>
            <person name="Park H.-J."/>
            <person name="Ramirez L."/>
            <person name="Alfaro M."/>
            <person name="Sun H."/>
            <person name="Tritt A."/>
            <person name="Yoshinaga Y."/>
            <person name="Zwiers L.-H."/>
            <person name="Turgeon B."/>
            <person name="Goodwin S."/>
            <person name="Spatafora J."/>
            <person name="Crous P."/>
            <person name="Grigoriev I."/>
        </authorList>
    </citation>
    <scope>NUCLEOTIDE SEQUENCE</scope>
    <source>
        <strain evidence="2">CBS 107.79</strain>
    </source>
</reference>
<protein>
    <recommendedName>
        <fullName evidence="4">Neuraminidase</fullName>
    </recommendedName>
</protein>
<evidence type="ECO:0008006" key="4">
    <source>
        <dbReference type="Google" id="ProtNLM"/>
    </source>
</evidence>
<evidence type="ECO:0000256" key="1">
    <source>
        <dbReference type="SAM" id="SignalP"/>
    </source>
</evidence>
<dbReference type="OrthoDB" id="9978204at2759"/>
<sequence length="438" mass="48001">MGFLFRRVVAAGVTLLSLTTAVSVSSTKTYNISNDVEGSVHMNALAFQQSPLTTFGDYQYVAFYKTASGYGKHYVNLGRRRISPSIGDWQSFAFTDYVQQTLDEHNTISMGISGDGKIHLSFDHHDVPLNYRASTSGIAKTVPSDWSMNSFGGSVQHSLPGSTGPWTPLTYPRFERLAGGDLLMEFRIGQSGAGDSYIHRYSSSSGSWSAVGKYLQGEDNNAYINGFTSSLGKLYASWTVRETPDASTNHDFYFALSEDDGKTWKATTGNTVVKPISPSTSGIKIYTISQNNQIMNQEAQTADDKGRFHALMRDNTTGTARFYHYLRTPTGTFTKTAINAPGLSNPPYLAYRGKLAAKGDSLVAILPDAPKNTTTLYGATAGGNYKDWKLLATILNTAGEPGVDEERLMQSNVLSLFIRQGGPFGERKIQVWDFDVLW</sequence>
<dbReference type="InterPro" id="IPR036278">
    <property type="entry name" value="Sialidase_sf"/>
</dbReference>
<evidence type="ECO:0000313" key="3">
    <source>
        <dbReference type="Proteomes" id="UP000800036"/>
    </source>
</evidence>
<evidence type="ECO:0000313" key="2">
    <source>
        <dbReference type="EMBL" id="KAF1968695.1"/>
    </source>
</evidence>
<dbReference type="AlphaFoldDB" id="A0A6A5UV72"/>
<dbReference type="EMBL" id="ML976717">
    <property type="protein sequence ID" value="KAF1968695.1"/>
    <property type="molecule type" value="Genomic_DNA"/>
</dbReference>
<feature type="chain" id="PRO_5025483737" description="Neuraminidase" evidence="1">
    <location>
        <begin position="22"/>
        <end position="438"/>
    </location>
</feature>
<gene>
    <name evidence="2" type="ORF">BU23DRAFT_540673</name>
</gene>
<organism evidence="2 3">
    <name type="scientific">Bimuria novae-zelandiae CBS 107.79</name>
    <dbReference type="NCBI Taxonomy" id="1447943"/>
    <lineage>
        <taxon>Eukaryota</taxon>
        <taxon>Fungi</taxon>
        <taxon>Dikarya</taxon>
        <taxon>Ascomycota</taxon>
        <taxon>Pezizomycotina</taxon>
        <taxon>Dothideomycetes</taxon>
        <taxon>Pleosporomycetidae</taxon>
        <taxon>Pleosporales</taxon>
        <taxon>Massarineae</taxon>
        <taxon>Didymosphaeriaceae</taxon>
        <taxon>Bimuria</taxon>
    </lineage>
</organism>
<keyword evidence="3" id="KW-1185">Reference proteome</keyword>
<dbReference type="SUPFAM" id="SSF50939">
    <property type="entry name" value="Sialidases"/>
    <property type="match status" value="1"/>
</dbReference>
<accession>A0A6A5UV72</accession>
<feature type="signal peptide" evidence="1">
    <location>
        <begin position="1"/>
        <end position="21"/>
    </location>
</feature>